<protein>
    <submittedName>
        <fullName evidence="6">Transcriptional regulator, TetR family protein</fullName>
    </submittedName>
</protein>
<evidence type="ECO:0000259" key="5">
    <source>
        <dbReference type="PROSITE" id="PS50977"/>
    </source>
</evidence>
<dbReference type="eggNOG" id="COG1309">
    <property type="taxonomic scope" value="Bacteria"/>
</dbReference>
<dbReference type="Pfam" id="PF00440">
    <property type="entry name" value="TetR_N"/>
    <property type="match status" value="1"/>
</dbReference>
<evidence type="ECO:0000256" key="4">
    <source>
        <dbReference type="PROSITE-ProRule" id="PRU00335"/>
    </source>
</evidence>
<evidence type="ECO:0000313" key="7">
    <source>
        <dbReference type="Proteomes" id="UP000007374"/>
    </source>
</evidence>
<dbReference type="InterPro" id="IPR050109">
    <property type="entry name" value="HTH-type_TetR-like_transc_reg"/>
</dbReference>
<name>K2NR85_9HYPH</name>
<keyword evidence="3" id="KW-0804">Transcription</keyword>
<keyword evidence="1" id="KW-0805">Transcription regulation</keyword>
<evidence type="ECO:0000256" key="1">
    <source>
        <dbReference type="ARBA" id="ARBA00023015"/>
    </source>
</evidence>
<keyword evidence="2 4" id="KW-0238">DNA-binding</keyword>
<dbReference type="InterPro" id="IPR001647">
    <property type="entry name" value="HTH_TetR"/>
</dbReference>
<dbReference type="PATRIC" id="fig|1231190.3.peg.2605"/>
<dbReference type="OrthoDB" id="3217159at2"/>
<dbReference type="EMBL" id="AMSI01000008">
    <property type="protein sequence ID" value="EKF41900.1"/>
    <property type="molecule type" value="Genomic_DNA"/>
</dbReference>
<feature type="DNA-binding region" description="H-T-H motif" evidence="4">
    <location>
        <begin position="39"/>
        <end position="58"/>
    </location>
</feature>
<evidence type="ECO:0000313" key="6">
    <source>
        <dbReference type="EMBL" id="EKF41900.1"/>
    </source>
</evidence>
<sequence>MSTEKMKPPTDKRQNQRLRTRRALLAALREILEKGGAPSMEEVADRALVSRATAYRYYPNIETMILEAGFDAAMPATDDFFAQLSGADVRERLHRVPELLFGIVENDEVKFRRFLAATLLDSANALSTGSERVYRRGGRRFGLLEKALENTELEKEQRRKLIRMLALVVGPELFISGVDSCHMERKEIVPAMQWIVDAIWEKIERE</sequence>
<dbReference type="AlphaFoldDB" id="K2NR85"/>
<dbReference type="GO" id="GO:0000976">
    <property type="term" value="F:transcription cis-regulatory region binding"/>
    <property type="evidence" value="ECO:0007669"/>
    <property type="project" value="TreeGrafter"/>
</dbReference>
<dbReference type="InterPro" id="IPR009057">
    <property type="entry name" value="Homeodomain-like_sf"/>
</dbReference>
<accession>K2NR85</accession>
<feature type="domain" description="HTH tetR-type" evidence="5">
    <location>
        <begin position="18"/>
        <end position="76"/>
    </location>
</feature>
<dbReference type="STRING" id="721133.SAMN05216176_104220"/>
<dbReference type="GO" id="GO:0003700">
    <property type="term" value="F:DNA-binding transcription factor activity"/>
    <property type="evidence" value="ECO:0007669"/>
    <property type="project" value="TreeGrafter"/>
</dbReference>
<keyword evidence="7" id="KW-1185">Reference proteome</keyword>
<evidence type="ECO:0000256" key="3">
    <source>
        <dbReference type="ARBA" id="ARBA00023163"/>
    </source>
</evidence>
<dbReference type="SUPFAM" id="SSF46689">
    <property type="entry name" value="Homeodomain-like"/>
    <property type="match status" value="1"/>
</dbReference>
<proteinExistence type="predicted"/>
<dbReference type="PANTHER" id="PTHR30055:SF234">
    <property type="entry name" value="HTH-TYPE TRANSCRIPTIONAL REGULATOR BETI"/>
    <property type="match status" value="1"/>
</dbReference>
<evidence type="ECO:0000256" key="2">
    <source>
        <dbReference type="ARBA" id="ARBA00023125"/>
    </source>
</evidence>
<dbReference type="RefSeq" id="WP_009450681.1">
    <property type="nucleotide sequence ID" value="NZ_AMSI01000008.1"/>
</dbReference>
<dbReference type="PROSITE" id="PS50977">
    <property type="entry name" value="HTH_TETR_2"/>
    <property type="match status" value="1"/>
</dbReference>
<gene>
    <name evidence="6" type="ORF">NA8A_12545</name>
</gene>
<dbReference type="Gene3D" id="1.10.357.10">
    <property type="entry name" value="Tetracycline Repressor, domain 2"/>
    <property type="match status" value="1"/>
</dbReference>
<dbReference type="Proteomes" id="UP000007374">
    <property type="component" value="Unassembled WGS sequence"/>
</dbReference>
<reference evidence="6 7" key="1">
    <citation type="journal article" date="2012" name="J. Bacteriol.">
        <title>Genome Sequence of Nitratireductor indicus Type Strain C115.</title>
        <authorList>
            <person name="Lai Q."/>
            <person name="Li G."/>
            <person name="Yu Z."/>
            <person name="Shao Z."/>
        </authorList>
    </citation>
    <scope>NUCLEOTIDE SEQUENCE [LARGE SCALE GENOMIC DNA]</scope>
    <source>
        <strain evidence="6 7">C115</strain>
    </source>
</reference>
<comment type="caution">
    <text evidence="6">The sequence shown here is derived from an EMBL/GenBank/DDBJ whole genome shotgun (WGS) entry which is preliminary data.</text>
</comment>
<organism evidence="6 7">
    <name type="scientific">Nitratireductor indicus C115</name>
    <dbReference type="NCBI Taxonomy" id="1231190"/>
    <lineage>
        <taxon>Bacteria</taxon>
        <taxon>Pseudomonadati</taxon>
        <taxon>Pseudomonadota</taxon>
        <taxon>Alphaproteobacteria</taxon>
        <taxon>Hyphomicrobiales</taxon>
        <taxon>Phyllobacteriaceae</taxon>
        <taxon>Nitratireductor</taxon>
    </lineage>
</organism>
<dbReference type="PANTHER" id="PTHR30055">
    <property type="entry name" value="HTH-TYPE TRANSCRIPTIONAL REGULATOR RUTR"/>
    <property type="match status" value="1"/>
</dbReference>